<dbReference type="GO" id="GO:0016787">
    <property type="term" value="F:hydrolase activity"/>
    <property type="evidence" value="ECO:0007669"/>
    <property type="project" value="UniProtKB-KW"/>
</dbReference>
<evidence type="ECO:0000256" key="3">
    <source>
        <dbReference type="ARBA" id="ARBA00022723"/>
    </source>
</evidence>
<gene>
    <name evidence="6" type="ORF">K432DRAFT_434669</name>
</gene>
<keyword evidence="5" id="KW-0862">Zinc</keyword>
<dbReference type="Proteomes" id="UP000250266">
    <property type="component" value="Unassembled WGS sequence"/>
</dbReference>
<organism evidence="6 7">
    <name type="scientific">Lepidopterella palustris CBS 459.81</name>
    <dbReference type="NCBI Taxonomy" id="1314670"/>
    <lineage>
        <taxon>Eukaryota</taxon>
        <taxon>Fungi</taxon>
        <taxon>Dikarya</taxon>
        <taxon>Ascomycota</taxon>
        <taxon>Pezizomycotina</taxon>
        <taxon>Dothideomycetes</taxon>
        <taxon>Pleosporomycetidae</taxon>
        <taxon>Mytilinidiales</taxon>
        <taxon>Argynnaceae</taxon>
        <taxon>Lepidopterella</taxon>
    </lineage>
</organism>
<dbReference type="PANTHER" id="PTHR42978:SF2">
    <property type="entry name" value="102 KBASES UNSTABLE REGION: FROM 1 TO 119443"/>
    <property type="match status" value="1"/>
</dbReference>
<dbReference type="CDD" id="cd07730">
    <property type="entry name" value="metallo-hydrolase-like_MBL-fold"/>
    <property type="match status" value="1"/>
</dbReference>
<reference evidence="6 7" key="1">
    <citation type="journal article" date="2016" name="Nat. Commun.">
        <title>Ectomycorrhizal ecology is imprinted in the genome of the dominant symbiotic fungus Cenococcum geophilum.</title>
        <authorList>
            <consortium name="DOE Joint Genome Institute"/>
            <person name="Peter M."/>
            <person name="Kohler A."/>
            <person name="Ohm R.A."/>
            <person name="Kuo A."/>
            <person name="Krutzmann J."/>
            <person name="Morin E."/>
            <person name="Arend M."/>
            <person name="Barry K.W."/>
            <person name="Binder M."/>
            <person name="Choi C."/>
            <person name="Clum A."/>
            <person name="Copeland A."/>
            <person name="Grisel N."/>
            <person name="Haridas S."/>
            <person name="Kipfer T."/>
            <person name="LaButti K."/>
            <person name="Lindquist E."/>
            <person name="Lipzen A."/>
            <person name="Maire R."/>
            <person name="Meier B."/>
            <person name="Mihaltcheva S."/>
            <person name="Molinier V."/>
            <person name="Murat C."/>
            <person name="Poggeler S."/>
            <person name="Quandt C.A."/>
            <person name="Sperisen C."/>
            <person name="Tritt A."/>
            <person name="Tisserant E."/>
            <person name="Crous P.W."/>
            <person name="Henrissat B."/>
            <person name="Nehls U."/>
            <person name="Egli S."/>
            <person name="Spatafora J.W."/>
            <person name="Grigoriev I.V."/>
            <person name="Martin F.M."/>
        </authorList>
    </citation>
    <scope>NUCLEOTIDE SEQUENCE [LARGE SCALE GENOMIC DNA]</scope>
    <source>
        <strain evidence="6 7">CBS 459.81</strain>
    </source>
</reference>
<evidence type="ECO:0000256" key="2">
    <source>
        <dbReference type="ARBA" id="ARBA00007749"/>
    </source>
</evidence>
<dbReference type="InterPro" id="IPR051013">
    <property type="entry name" value="MBL_superfamily_lactonases"/>
</dbReference>
<protein>
    <submittedName>
        <fullName evidence="6">Metallo-hydrolase/oxidoreductase</fullName>
    </submittedName>
</protein>
<dbReference type="GO" id="GO:0046872">
    <property type="term" value="F:metal ion binding"/>
    <property type="evidence" value="ECO:0007669"/>
    <property type="project" value="UniProtKB-KW"/>
</dbReference>
<evidence type="ECO:0000256" key="1">
    <source>
        <dbReference type="ARBA" id="ARBA00001947"/>
    </source>
</evidence>
<dbReference type="OrthoDB" id="10250730at2759"/>
<dbReference type="PANTHER" id="PTHR42978">
    <property type="entry name" value="QUORUM-QUENCHING LACTONASE YTNP-RELATED-RELATED"/>
    <property type="match status" value="1"/>
</dbReference>
<sequence>MSSPQQWSLPDPRPNQTFVTVSPIEGGFLTLPEWAFVFPFNRNAKRLVPSLAFFITHPGIEQVGSLGLGTSKRPLRIMFDLGTRSDLDKYLPAQRIHLESRKPLLGSGIVRRLAAGNISPEDIDIVLFSHVHWDHHGDPEDFPTSKFLVGSGTMNVLKHGIPGKGPHQHFHPDLLPAGRTLELPPVEKVRGWREHEWHWNPLGPFSAALDLLGDGSVFVIDSPGHLPGHVNLLCRTGPEKWVCLCGDAYHDKRLLTGDKEVATWEGEDGCTLCIHFDKEVAEQSIRRLRELARAENVELIAAHDSVWYEQNKGRLFPQTL</sequence>
<dbReference type="EMBL" id="KV744955">
    <property type="protein sequence ID" value="OCK80545.1"/>
    <property type="molecule type" value="Genomic_DNA"/>
</dbReference>
<evidence type="ECO:0000313" key="7">
    <source>
        <dbReference type="Proteomes" id="UP000250266"/>
    </source>
</evidence>
<keyword evidence="4 6" id="KW-0378">Hydrolase</keyword>
<comment type="similarity">
    <text evidence="2">Belongs to the metallo-beta-lactamase superfamily.</text>
</comment>
<accession>A0A8E2EAQ2</accession>
<keyword evidence="3" id="KW-0479">Metal-binding</keyword>
<dbReference type="SUPFAM" id="SSF56281">
    <property type="entry name" value="Metallo-hydrolase/oxidoreductase"/>
    <property type="match status" value="1"/>
</dbReference>
<comment type="cofactor">
    <cofactor evidence="1">
        <name>Zn(2+)</name>
        <dbReference type="ChEBI" id="CHEBI:29105"/>
    </cofactor>
</comment>
<proteinExistence type="inferred from homology"/>
<keyword evidence="7" id="KW-1185">Reference proteome</keyword>
<dbReference type="Gene3D" id="3.60.15.10">
    <property type="entry name" value="Ribonuclease Z/Hydroxyacylglutathione hydrolase-like"/>
    <property type="match status" value="1"/>
</dbReference>
<evidence type="ECO:0000313" key="6">
    <source>
        <dbReference type="EMBL" id="OCK80545.1"/>
    </source>
</evidence>
<dbReference type="InterPro" id="IPR036866">
    <property type="entry name" value="RibonucZ/Hydroxyglut_hydro"/>
</dbReference>
<dbReference type="AlphaFoldDB" id="A0A8E2EAQ2"/>
<name>A0A8E2EAQ2_9PEZI</name>
<evidence type="ECO:0000256" key="4">
    <source>
        <dbReference type="ARBA" id="ARBA00022801"/>
    </source>
</evidence>
<evidence type="ECO:0000256" key="5">
    <source>
        <dbReference type="ARBA" id="ARBA00022833"/>
    </source>
</evidence>